<reference evidence="2 3" key="1">
    <citation type="submission" date="2015-07" db="EMBL/GenBank/DDBJ databases">
        <title>Draft genome of Achromobacter spanius.</title>
        <authorList>
            <person name="Wang X."/>
        </authorList>
    </citation>
    <scope>NUCLEOTIDE SEQUENCE [LARGE SCALE GENOMIC DNA]</scope>
    <source>
        <strain evidence="2 3">CGMCC9173</strain>
    </source>
</reference>
<keyword evidence="1" id="KW-1133">Transmembrane helix</keyword>
<feature type="transmembrane region" description="Helical" evidence="1">
    <location>
        <begin position="342"/>
        <end position="364"/>
    </location>
</feature>
<gene>
    <name evidence="2" type="ORF">AFM18_04025</name>
</gene>
<evidence type="ECO:0000313" key="3">
    <source>
        <dbReference type="Proteomes" id="UP000037511"/>
    </source>
</evidence>
<evidence type="ECO:0000313" key="2">
    <source>
        <dbReference type="EMBL" id="KNE29022.1"/>
    </source>
</evidence>
<name>A0AAW3I8V5_9BURK</name>
<dbReference type="RefSeq" id="WP_050445487.1">
    <property type="nucleotide sequence ID" value="NZ_LGVG01000003.1"/>
</dbReference>
<dbReference type="EMBL" id="LGVG01000003">
    <property type="protein sequence ID" value="KNE29022.1"/>
    <property type="molecule type" value="Genomic_DNA"/>
</dbReference>
<protein>
    <submittedName>
        <fullName evidence="2">Peptidase</fullName>
    </submittedName>
</protein>
<feature type="transmembrane region" description="Helical" evidence="1">
    <location>
        <begin position="158"/>
        <end position="181"/>
    </location>
</feature>
<proteinExistence type="predicted"/>
<dbReference type="Proteomes" id="UP000037511">
    <property type="component" value="Unassembled WGS sequence"/>
</dbReference>
<keyword evidence="1" id="KW-0812">Transmembrane</keyword>
<dbReference type="InterPro" id="IPR005625">
    <property type="entry name" value="PepSY-ass_TM"/>
</dbReference>
<feature type="transmembrane region" description="Helical" evidence="1">
    <location>
        <begin position="33"/>
        <end position="53"/>
    </location>
</feature>
<dbReference type="AlphaFoldDB" id="A0AAW3I8V5"/>
<evidence type="ECO:0000256" key="1">
    <source>
        <dbReference type="SAM" id="Phobius"/>
    </source>
</evidence>
<sequence length="424" mass="47025">MKAATPLPSSPARRPVSATPSQRKWWFALHSWAGLKLSLFMAFICLTGTLAVISTELDWLAQPAMRVEPAAQRASWGDMVHAAQAARPGWTLQSVTAAHVSHFAARALMRTPQGEQRLVWIDPYRAIVTGDTSWFSLQRWLRNTHRHLFLPTRYGVPLVSALSIPLLVLITTGLVVYKRWWRGFLAWPRRGKRRLIWGDTHRLLAVWSLWFSTLIALTGLWYLVESLGGHAPPLPAITTPDAPRAAAPFTAQTLDAAVARVRQAWPDLDIRVLRLDADGRAGQVEGQTQAWLVRDRANAIRLPLSDEAVARRSAADLGPHQRLSEMADPLHFGSFGPWPVRAVWFIFGAALTTLCLTGAYLYGLRIAGGSAALRAKAGHAGAPVAPSREAWTGMRPWRWGWVALLLMSQMLFIGEAMGWINLFG</sequence>
<feature type="transmembrane region" description="Helical" evidence="1">
    <location>
        <begin position="399"/>
        <end position="420"/>
    </location>
</feature>
<dbReference type="Pfam" id="PF03929">
    <property type="entry name" value="PepSY_TM"/>
    <property type="match status" value="1"/>
</dbReference>
<accession>A0AAW3I8V5</accession>
<dbReference type="PANTHER" id="PTHR34219:SF8">
    <property type="entry name" value="PEPSY DOMAIN-CONTAINING PROTEIN"/>
    <property type="match status" value="1"/>
</dbReference>
<organism evidence="2 3">
    <name type="scientific">Achromobacter spanius</name>
    <dbReference type="NCBI Taxonomy" id="217203"/>
    <lineage>
        <taxon>Bacteria</taxon>
        <taxon>Pseudomonadati</taxon>
        <taxon>Pseudomonadota</taxon>
        <taxon>Betaproteobacteria</taxon>
        <taxon>Burkholderiales</taxon>
        <taxon>Alcaligenaceae</taxon>
        <taxon>Achromobacter</taxon>
    </lineage>
</organism>
<feature type="transmembrane region" description="Helical" evidence="1">
    <location>
        <begin position="202"/>
        <end position="224"/>
    </location>
</feature>
<keyword evidence="1" id="KW-0472">Membrane</keyword>
<comment type="caution">
    <text evidence="2">The sequence shown here is derived from an EMBL/GenBank/DDBJ whole genome shotgun (WGS) entry which is preliminary data.</text>
</comment>
<dbReference type="PANTHER" id="PTHR34219">
    <property type="entry name" value="IRON-REGULATED INNER MEMBRANE PROTEIN-RELATED"/>
    <property type="match status" value="1"/>
</dbReference>